<feature type="compositionally biased region" description="Low complexity" evidence="1">
    <location>
        <begin position="277"/>
        <end position="293"/>
    </location>
</feature>
<dbReference type="AlphaFoldDB" id="A0A835YPL8"/>
<feature type="region of interest" description="Disordered" evidence="1">
    <location>
        <begin position="446"/>
        <end position="469"/>
    </location>
</feature>
<keyword evidence="2" id="KW-0472">Membrane</keyword>
<organism evidence="3 4">
    <name type="scientific">Tribonema minus</name>
    <dbReference type="NCBI Taxonomy" id="303371"/>
    <lineage>
        <taxon>Eukaryota</taxon>
        <taxon>Sar</taxon>
        <taxon>Stramenopiles</taxon>
        <taxon>Ochrophyta</taxon>
        <taxon>PX clade</taxon>
        <taxon>Xanthophyceae</taxon>
        <taxon>Tribonematales</taxon>
        <taxon>Tribonemataceae</taxon>
        <taxon>Tribonema</taxon>
    </lineage>
</organism>
<keyword evidence="2" id="KW-1133">Transmembrane helix</keyword>
<feature type="transmembrane region" description="Helical" evidence="2">
    <location>
        <begin position="353"/>
        <end position="380"/>
    </location>
</feature>
<dbReference type="Proteomes" id="UP000664859">
    <property type="component" value="Unassembled WGS sequence"/>
</dbReference>
<sequence>MAGPRLACFRSRVEPRLGGIHFRNRSWPLLPFTVHVDFSDRLEHGLTVLAAAAATAAQSIAGGNAASILPYTILGQPPDTLSRFISFMLLQVALRRLTVPVSQRGGTPSGSTEAQIKTFRSVFWEALHLDATPQELQDFEDSLYAAAHLGRMPPRPAWRPLYAFKVVVTLACVLPASLLSAALAYETLGAAIANSGAPLLLRALAGALCTAALCMLVFAVAVAAVEAIPTSTGYHSADDVLVNAWRVGYSVPRLRALFETSAQRRRQVCQRHADSTASPSQPAQFPQLQSSQPPQLPPPPSAYREPRITWILCSTLGASGGMLPYALLSLTQMPGAWREADNDGAASLATARVMALIGVGALVVLLSGPALCCAGSYAWYGTCMSPLDFEEAPQGLSRRELLLFLLGKAFVAPPASAVPSYVPPARADSGAAALTRSTSAGIGRLEAGGRGISRGVSIGADSDLKDKYS</sequence>
<feature type="transmembrane region" description="Helical" evidence="2">
    <location>
        <begin position="161"/>
        <end position="183"/>
    </location>
</feature>
<protein>
    <submittedName>
        <fullName evidence="3">Uncharacterized protein</fullName>
    </submittedName>
</protein>
<keyword evidence="4" id="KW-1185">Reference proteome</keyword>
<evidence type="ECO:0000313" key="3">
    <source>
        <dbReference type="EMBL" id="KAG5179207.1"/>
    </source>
</evidence>
<proteinExistence type="predicted"/>
<accession>A0A835YPL8</accession>
<comment type="caution">
    <text evidence="3">The sequence shown here is derived from an EMBL/GenBank/DDBJ whole genome shotgun (WGS) entry which is preliminary data.</text>
</comment>
<reference evidence="3" key="1">
    <citation type="submission" date="2021-02" db="EMBL/GenBank/DDBJ databases">
        <title>First Annotated Genome of the Yellow-green Alga Tribonema minus.</title>
        <authorList>
            <person name="Mahan K.M."/>
        </authorList>
    </citation>
    <scope>NUCLEOTIDE SEQUENCE</scope>
    <source>
        <strain evidence="3">UTEX B ZZ1240</strain>
    </source>
</reference>
<feature type="region of interest" description="Disordered" evidence="1">
    <location>
        <begin position="268"/>
        <end position="301"/>
    </location>
</feature>
<gene>
    <name evidence="3" type="ORF">JKP88DRAFT_327422</name>
</gene>
<feature type="transmembrane region" description="Helical" evidence="2">
    <location>
        <begin position="203"/>
        <end position="225"/>
    </location>
</feature>
<feature type="transmembrane region" description="Helical" evidence="2">
    <location>
        <begin position="308"/>
        <end position="328"/>
    </location>
</feature>
<name>A0A835YPL8_9STRA</name>
<evidence type="ECO:0000256" key="2">
    <source>
        <dbReference type="SAM" id="Phobius"/>
    </source>
</evidence>
<evidence type="ECO:0000313" key="4">
    <source>
        <dbReference type="Proteomes" id="UP000664859"/>
    </source>
</evidence>
<evidence type="ECO:0000256" key="1">
    <source>
        <dbReference type="SAM" id="MobiDB-lite"/>
    </source>
</evidence>
<dbReference type="EMBL" id="JAFCMP010000490">
    <property type="protein sequence ID" value="KAG5179207.1"/>
    <property type="molecule type" value="Genomic_DNA"/>
</dbReference>
<keyword evidence="2" id="KW-0812">Transmembrane</keyword>